<dbReference type="AlphaFoldDB" id="A0A1H8ZYT7"/>
<keyword evidence="2" id="KW-0732">Signal</keyword>
<dbReference type="SUPFAM" id="SSF53474">
    <property type="entry name" value="alpha/beta-Hydrolases"/>
    <property type="match status" value="1"/>
</dbReference>
<dbReference type="OrthoDB" id="9807916at2"/>
<name>A0A1H8ZYT7_9HYPH</name>
<dbReference type="InterPro" id="IPR010333">
    <property type="entry name" value="VirJ"/>
</dbReference>
<dbReference type="RefSeq" id="WP_092494793.1">
    <property type="nucleotide sequence ID" value="NZ_FOFG01000001.1"/>
</dbReference>
<accession>A0A1H8ZYT7</accession>
<dbReference type="Proteomes" id="UP000199647">
    <property type="component" value="Unassembled WGS sequence"/>
</dbReference>
<evidence type="ECO:0000256" key="2">
    <source>
        <dbReference type="SAM" id="SignalP"/>
    </source>
</evidence>
<keyword evidence="5" id="KW-1185">Reference proteome</keyword>
<dbReference type="EMBL" id="FOFG01000001">
    <property type="protein sequence ID" value="SEP69600.1"/>
    <property type="molecule type" value="Genomic_DNA"/>
</dbReference>
<evidence type="ECO:0000313" key="4">
    <source>
        <dbReference type="EMBL" id="SEP69600.1"/>
    </source>
</evidence>
<reference evidence="4 5" key="1">
    <citation type="submission" date="2016-10" db="EMBL/GenBank/DDBJ databases">
        <authorList>
            <person name="de Groot N.N."/>
        </authorList>
    </citation>
    <scope>NUCLEOTIDE SEQUENCE [LARGE SCALE GENOMIC DNA]</scope>
    <source>
        <strain evidence="4 5">A52C2</strain>
    </source>
</reference>
<feature type="region of interest" description="Disordered" evidence="1">
    <location>
        <begin position="249"/>
        <end position="289"/>
    </location>
</feature>
<proteinExistence type="predicted"/>
<dbReference type="PROSITE" id="PS51257">
    <property type="entry name" value="PROKAR_LIPOPROTEIN"/>
    <property type="match status" value="1"/>
</dbReference>
<feature type="domain" description="Bacterial virulence" evidence="3">
    <location>
        <begin position="61"/>
        <end position="248"/>
    </location>
</feature>
<organism evidence="4 5">
    <name type="scientific">Faunimonas pinastri</name>
    <dbReference type="NCBI Taxonomy" id="1855383"/>
    <lineage>
        <taxon>Bacteria</taxon>
        <taxon>Pseudomonadati</taxon>
        <taxon>Pseudomonadota</taxon>
        <taxon>Alphaproteobacteria</taxon>
        <taxon>Hyphomicrobiales</taxon>
        <taxon>Afifellaceae</taxon>
        <taxon>Faunimonas</taxon>
    </lineage>
</organism>
<protein>
    <submittedName>
        <fullName evidence="4">Virulence protein (VirJ)</fullName>
    </submittedName>
</protein>
<evidence type="ECO:0000259" key="3">
    <source>
        <dbReference type="Pfam" id="PF06057"/>
    </source>
</evidence>
<dbReference type="Gene3D" id="3.40.50.1820">
    <property type="entry name" value="alpha/beta hydrolase"/>
    <property type="match status" value="1"/>
</dbReference>
<feature type="signal peptide" evidence="2">
    <location>
        <begin position="1"/>
        <end position="30"/>
    </location>
</feature>
<dbReference type="InterPro" id="IPR029058">
    <property type="entry name" value="AB_hydrolase_fold"/>
</dbReference>
<evidence type="ECO:0000313" key="5">
    <source>
        <dbReference type="Proteomes" id="UP000199647"/>
    </source>
</evidence>
<gene>
    <name evidence="4" type="ORF">SAMN05216548_101280</name>
</gene>
<dbReference type="Pfam" id="PF06057">
    <property type="entry name" value="VirJ"/>
    <property type="match status" value="1"/>
</dbReference>
<evidence type="ECO:0000256" key="1">
    <source>
        <dbReference type="SAM" id="MobiDB-lite"/>
    </source>
</evidence>
<sequence>MSKFGTLFAAAAFAVAGWAGACLPVAPAHAADTATDQSDVEPASTVDVPAVGPDAAHPKALAVIYSGDGGWADLDKTIGDWMSHQGIHVVGVDAMETFWTSREPPTVADDLKSIVATADPTGKLPIMIIGYSYGADVFPFAWNLVDPAIKDRVKLIALLAPEHKVGFHVSIEGWIGIEDGDHDVLPAVQTLPLDRVLCVYGEEDSDDTICTEPSVTSKMEVIKTTGGHHFDENYEALGAHILDAFQRRENTPTTPAPAQNPPAVNAAPAPGPTSADSQAEAGSSAAPKP</sequence>
<feature type="chain" id="PRO_5011611411" evidence="2">
    <location>
        <begin position="31"/>
        <end position="289"/>
    </location>
</feature>